<proteinExistence type="predicted"/>
<evidence type="ECO:0000256" key="3">
    <source>
        <dbReference type="SAM" id="MobiDB-lite"/>
    </source>
</evidence>
<protein>
    <recommendedName>
        <fullName evidence="4">C3H1-type domain-containing protein</fullName>
    </recommendedName>
</protein>
<evidence type="ECO:0000313" key="5">
    <source>
        <dbReference type="EMBL" id="KAF4962294.1"/>
    </source>
</evidence>
<dbReference type="PROSITE" id="PS50103">
    <property type="entry name" value="ZF_C3H1"/>
    <property type="match status" value="1"/>
</dbReference>
<name>A0A8H4TR15_9HYPO</name>
<keyword evidence="1" id="KW-0863">Zinc-finger</keyword>
<evidence type="ECO:0000313" key="6">
    <source>
        <dbReference type="Proteomes" id="UP000622797"/>
    </source>
</evidence>
<reference evidence="5" key="1">
    <citation type="journal article" date="2020" name="BMC Genomics">
        <title>Correction to: Identification and distribution of gene clusters required for synthesis of sphingolipid metabolism inhibitors in diverse species of the filamentous fungus Fusarium.</title>
        <authorList>
            <person name="Kim H.S."/>
            <person name="Lohmar J.M."/>
            <person name="Busman M."/>
            <person name="Brown D.W."/>
            <person name="Naumann T.A."/>
            <person name="Divon H.H."/>
            <person name="Lysoe E."/>
            <person name="Uhlig S."/>
            <person name="Proctor R.H."/>
        </authorList>
    </citation>
    <scope>NUCLEOTIDE SEQUENCE</scope>
    <source>
        <strain evidence="5">NRRL 20472</strain>
    </source>
</reference>
<dbReference type="PANTHER" id="PTHR37543:SF1">
    <property type="entry name" value="CCCH ZINC FINGER DNA BINDING PROTEIN (AFU_ORTHOLOGUE AFUA_5G12760)"/>
    <property type="match status" value="1"/>
</dbReference>
<dbReference type="EMBL" id="JABEXW010000554">
    <property type="protein sequence ID" value="KAF4962294.1"/>
    <property type="molecule type" value="Genomic_DNA"/>
</dbReference>
<evidence type="ECO:0000256" key="2">
    <source>
        <dbReference type="SAM" id="Coils"/>
    </source>
</evidence>
<dbReference type="OrthoDB" id="2270193at2759"/>
<evidence type="ECO:0000256" key="1">
    <source>
        <dbReference type="PROSITE-ProRule" id="PRU00723"/>
    </source>
</evidence>
<keyword evidence="2" id="KW-0175">Coiled coil</keyword>
<feature type="coiled-coil region" evidence="2">
    <location>
        <begin position="27"/>
        <end position="57"/>
    </location>
</feature>
<dbReference type="Pfam" id="PF25540">
    <property type="entry name" value="DUF7923"/>
    <property type="match status" value="1"/>
</dbReference>
<accession>A0A8H4TR15</accession>
<keyword evidence="1" id="KW-0862">Zinc</keyword>
<dbReference type="PANTHER" id="PTHR37543">
    <property type="entry name" value="CCCH ZINC FINGER DNA BINDING PROTEIN (AFU_ORTHOLOGUE AFUA_5G12760)"/>
    <property type="match status" value="1"/>
</dbReference>
<dbReference type="InterPro" id="IPR057654">
    <property type="entry name" value="Znf-CCCH_tandem"/>
</dbReference>
<dbReference type="AlphaFoldDB" id="A0A8H4TR15"/>
<keyword evidence="6" id="KW-1185">Reference proteome</keyword>
<feature type="domain" description="C3H1-type" evidence="4">
    <location>
        <begin position="283"/>
        <end position="310"/>
    </location>
</feature>
<sequence>MVSNTTLDEAADKLAEYRKNDDLGEILGQYADLIKDYKRLKSDYEEEREGRERYKQLARGQERNPFALVVVDGDGYIFDEGFLKAGEQGGSRAAKQLNDTIKHSLHRKGLGSCEVMVRVYANLVGLSKALCKNGLVGAEKCSLSSFTAGFNRSYGLADFIDAGELKESADFKLKAILRLYADNTQCKHIYFAACHDVGYVSDLTPFRGHSERFTLIKTASALFHREFERLEMNIEELSGVFRQVPLKYAYNSAQTKTSLAPSTIAGKPSQVCFSSTPLNRDANDGNTICHFYAGGYCKYNHYCKFTHEGDGVSSPSTTPSPSLPGSGTKLDSNYSTAWRRGSSYFNSTSNVEALPKREHIPDGYVAINGAGVRLDPYLLAPDAEAVKRLKDLLSDKKLCNNAQLYNSCEKENCEYDHTPIPGELKLALEDLARSVPCTYHGDCRRAKCVYGHICQKTDCHYRPGGKAYCRFHFKVHTTDHAARNFVLGNDANSMSKSPVLAQPSLQPDDAASSNLII</sequence>
<dbReference type="Pfam" id="PF25543">
    <property type="entry name" value="zf-CCCH_tandem"/>
    <property type="match status" value="1"/>
</dbReference>
<feature type="region of interest" description="Disordered" evidence="3">
    <location>
        <begin position="310"/>
        <end position="331"/>
    </location>
</feature>
<dbReference type="Proteomes" id="UP000622797">
    <property type="component" value="Unassembled WGS sequence"/>
</dbReference>
<reference evidence="5" key="2">
    <citation type="submission" date="2020-05" db="EMBL/GenBank/DDBJ databases">
        <authorList>
            <person name="Kim H.-S."/>
            <person name="Proctor R.H."/>
            <person name="Brown D.W."/>
        </authorList>
    </citation>
    <scope>NUCLEOTIDE SEQUENCE</scope>
    <source>
        <strain evidence="5">NRRL 20472</strain>
    </source>
</reference>
<feature type="region of interest" description="Disordered" evidence="3">
    <location>
        <begin position="497"/>
        <end position="517"/>
    </location>
</feature>
<dbReference type="GO" id="GO:0008270">
    <property type="term" value="F:zinc ion binding"/>
    <property type="evidence" value="ECO:0007669"/>
    <property type="project" value="UniProtKB-KW"/>
</dbReference>
<feature type="zinc finger region" description="C3H1-type" evidence="1">
    <location>
        <begin position="283"/>
        <end position="310"/>
    </location>
</feature>
<evidence type="ECO:0000259" key="4">
    <source>
        <dbReference type="PROSITE" id="PS50103"/>
    </source>
</evidence>
<gene>
    <name evidence="5" type="ORF">FSARC_9625</name>
</gene>
<dbReference type="InterPro" id="IPR000571">
    <property type="entry name" value="Znf_CCCH"/>
</dbReference>
<keyword evidence="1" id="KW-0479">Metal-binding</keyword>
<organism evidence="5 6">
    <name type="scientific">Fusarium sarcochroum</name>
    <dbReference type="NCBI Taxonomy" id="1208366"/>
    <lineage>
        <taxon>Eukaryota</taxon>
        <taxon>Fungi</taxon>
        <taxon>Dikarya</taxon>
        <taxon>Ascomycota</taxon>
        <taxon>Pezizomycotina</taxon>
        <taxon>Sordariomycetes</taxon>
        <taxon>Hypocreomycetidae</taxon>
        <taxon>Hypocreales</taxon>
        <taxon>Nectriaceae</taxon>
        <taxon>Fusarium</taxon>
        <taxon>Fusarium lateritium species complex</taxon>
    </lineage>
</organism>
<dbReference type="Pfam" id="PF25542">
    <property type="entry name" value="zf-CCCH_12"/>
    <property type="match status" value="1"/>
</dbReference>
<dbReference type="InterPro" id="IPR057683">
    <property type="entry name" value="DUF7923"/>
</dbReference>
<comment type="caution">
    <text evidence="5">The sequence shown here is derived from an EMBL/GenBank/DDBJ whole genome shotgun (WGS) entry which is preliminary data.</text>
</comment>
<feature type="compositionally biased region" description="Low complexity" evidence="3">
    <location>
        <begin position="311"/>
        <end position="328"/>
    </location>
</feature>